<feature type="coiled-coil region" evidence="1">
    <location>
        <begin position="626"/>
        <end position="689"/>
    </location>
</feature>
<dbReference type="Proteomes" id="UP000031184">
    <property type="component" value="Unassembled WGS sequence"/>
</dbReference>
<feature type="chain" id="PRO_5002101966" evidence="3">
    <location>
        <begin position="20"/>
        <end position="695"/>
    </location>
</feature>
<evidence type="ECO:0000256" key="3">
    <source>
        <dbReference type="SAM" id="SignalP"/>
    </source>
</evidence>
<comment type="caution">
    <text evidence="4">The sequence shown here is derived from an EMBL/GenBank/DDBJ whole genome shotgun (WGS) entry which is preliminary data.</text>
</comment>
<feature type="signal peptide" evidence="3">
    <location>
        <begin position="1"/>
        <end position="19"/>
    </location>
</feature>
<evidence type="ECO:0000313" key="4">
    <source>
        <dbReference type="EMBL" id="KID50105.1"/>
    </source>
</evidence>
<evidence type="ECO:0000256" key="1">
    <source>
        <dbReference type="SAM" id="Coils"/>
    </source>
</evidence>
<evidence type="ECO:0000256" key="2">
    <source>
        <dbReference type="SAM" id="MobiDB-lite"/>
    </source>
</evidence>
<feature type="compositionally biased region" description="Basic and acidic residues" evidence="2">
    <location>
        <begin position="218"/>
        <end position="252"/>
    </location>
</feature>
<keyword evidence="1" id="KW-0175">Coiled coil</keyword>
<dbReference type="CDD" id="cd22265">
    <property type="entry name" value="UDM1_RNF168"/>
    <property type="match status" value="1"/>
</dbReference>
<keyword evidence="3" id="KW-0732">Signal</keyword>
<accession>A0A0B4EST6</accession>
<evidence type="ECO:0000313" key="5">
    <source>
        <dbReference type="Proteomes" id="UP000031184"/>
    </source>
</evidence>
<feature type="region of interest" description="Disordered" evidence="2">
    <location>
        <begin position="184"/>
        <end position="258"/>
    </location>
</feature>
<dbReference type="EMBL" id="AUZI01000008">
    <property type="protein sequence ID" value="KID50105.1"/>
    <property type="molecule type" value="Genomic_DNA"/>
</dbReference>
<reference evidence="4 5" key="1">
    <citation type="submission" date="2013-08" db="EMBL/GenBank/DDBJ databases">
        <title>An opportunistic ruminal bacterium that causes liver abscesses in cattle.</title>
        <authorList>
            <person name="Benahmed F.H."/>
            <person name="Rasmussen M."/>
            <person name="Harbottle H."/>
            <person name="Soppet D."/>
            <person name="Nagaraja T.G."/>
            <person name="Davidson M."/>
        </authorList>
    </citation>
    <scope>NUCLEOTIDE SEQUENCE [LARGE SCALE GENOMIC DNA]</scope>
    <source>
        <strain evidence="4 5">B35</strain>
    </source>
</reference>
<sequence>MQFFKVLTVMLLCYATANADVKKENVDKEETEKLIVKKGVIYEKYEKAKQESKESALFGKFAISGNAIVFSKSKSLENNGQLYGFLEAKGDRVFDNTLEGAVVTDGEGNGVASTAFSSFANKKGEIDRKIPELVNGGVISGGADLQGGEAEVHGFVEGTATGNGVVLYGLADYGVILGSDGAGGSIGSEDSGKSDGKAGASKMKAREKQKDKKHKDKHKEERKGKDKYKDKYKEKYNQDKMKGNTEKSKKYEGSSGDFKYGKSNLDGRAGASAGGGIHNSIGGGNPYNPENPFPKIEKSDFIGKSAVVTLEKLENVSQISGAIYAKTSDGYIRPKSDEMSGIKVQEHMQPQWRSILLAASGNGVAAHTFVTSPTRQNFSTESQNKASMGNIHNSGEIKGKGEFVAGNMATINYTNSFAVANGISLSAYSDNNVGHRTETNINEVDNHGKISGNLKQRAGENTGSGWHEYSDATAVASGNGISLISRSSNAKNKMTEAHIGSVKNDGVISGELDSGAGIGNGQIINSSKSSGNGIALYALGGQQRDTSIDSISNKGMITGKAVIYGGKDTAAAYSEREGKRFYVEIKKEGNDFSSWLRPNNNSTFSFTEEEIKKGTEVFEKKRDIENKKLDSKLEEFKEILQDSEAKYLTLKKEMTKKEELLKKASASYIEKLEREVKEIGKKLRKKRVREMELQL</sequence>
<dbReference type="AlphaFoldDB" id="A0A0B4EST6"/>
<protein>
    <submittedName>
        <fullName evidence="4">Uncharacterized protein</fullName>
    </submittedName>
</protein>
<gene>
    <name evidence="4" type="ORF">C095_01510</name>
</gene>
<organism evidence="4 5">
    <name type="scientific">Fusobacterium necrophorum subsp. funduliforme B35</name>
    <dbReference type="NCBI Taxonomy" id="1226633"/>
    <lineage>
        <taxon>Bacteria</taxon>
        <taxon>Fusobacteriati</taxon>
        <taxon>Fusobacteriota</taxon>
        <taxon>Fusobacteriia</taxon>
        <taxon>Fusobacteriales</taxon>
        <taxon>Fusobacteriaceae</taxon>
        <taxon>Fusobacterium</taxon>
    </lineage>
</organism>
<proteinExistence type="predicted"/>
<dbReference type="PATRIC" id="fig|1226633.4.peg.302"/>
<name>A0A0B4EST6_9FUSO</name>